<protein>
    <submittedName>
        <fullName evidence="2">Acetyl-CoA decarbonylase/synthase, CODH/ACS complex subunit gamma</fullName>
    </submittedName>
</protein>
<feature type="domain" description="CO dehydrogenase/acetyl-CoA synthase delta subunit TIM barrel" evidence="1">
    <location>
        <begin position="124"/>
        <end position="256"/>
    </location>
</feature>
<dbReference type="PANTHER" id="PTHR36214">
    <property type="match status" value="1"/>
</dbReference>
<dbReference type="InterPro" id="IPR016041">
    <property type="entry name" value="Ac-CoA_synth_d_su_TIM-brl"/>
</dbReference>
<name>A0A6V8PJS4_9ACTN</name>
<reference evidence="2 3" key="1">
    <citation type="journal article" date="2020" name="Front. Microbiol.">
        <title>Single-cell genomics of novel Actinobacteria with the Wood-Ljungdahl pathway discovered in a serpentinizing system.</title>
        <authorList>
            <person name="Merino N."/>
            <person name="Kawai M."/>
            <person name="Boyd E.S."/>
            <person name="Colman D.R."/>
            <person name="McGlynn S.E."/>
            <person name="Nealson K.H."/>
            <person name="Kurokawa K."/>
            <person name="Hongoh Y."/>
        </authorList>
    </citation>
    <scope>NUCLEOTIDE SEQUENCE [LARGE SCALE GENOMIC DNA]</scope>
    <source>
        <strain evidence="2 3">S42</strain>
    </source>
</reference>
<dbReference type="PANTHER" id="PTHR36214:SF5">
    <property type="entry name" value="ACETYL-COA DECARBONYLASE_SYNTHASE COMPLEX SUBUNIT DELTA"/>
    <property type="match status" value="1"/>
</dbReference>
<dbReference type="Gene3D" id="3.40.50.11600">
    <property type="match status" value="1"/>
</dbReference>
<accession>A0A6V8PJS4</accession>
<dbReference type="InterPro" id="IPR011005">
    <property type="entry name" value="Dihydropteroate_synth-like_sf"/>
</dbReference>
<dbReference type="InterPro" id="IPR051069">
    <property type="entry name" value="ACDS_complex_subunit"/>
</dbReference>
<sequence>MDYSDPIDSYTGTIGTLSFGHKKQITIGGEDCLSFYTFEGKMPHKPLVALEVWDMAPDNWPKILNDIYGDVYEDPVKWARKCVEEFKARAISIKLASTDPNGLGRSPEEAAQVVKKMVEAVDVNIFTDPQKPMQVEEKIYDIGDPDENSPVLVSTNFSLTYFIVSGEIEASKAPTWLMLMDSEGQSVLTAWAAGKFIPEKIALFVKKSGIAERVSHRNLVIPGYVAQISGELQAELEDQGWRVIVGPREAADIPRFLQEYKFKYAS</sequence>
<comment type="caution">
    <text evidence="2">The sequence shown here is derived from an EMBL/GenBank/DDBJ whole genome shotgun (WGS) entry which is preliminary data.</text>
</comment>
<evidence type="ECO:0000259" key="1">
    <source>
        <dbReference type="Pfam" id="PF03599"/>
    </source>
</evidence>
<evidence type="ECO:0000313" key="2">
    <source>
        <dbReference type="EMBL" id="GFP32912.1"/>
    </source>
</evidence>
<dbReference type="Proteomes" id="UP000568877">
    <property type="component" value="Unassembled WGS sequence"/>
</dbReference>
<dbReference type="Gene3D" id="3.20.20.20">
    <property type="entry name" value="Dihydropteroate synthase-like"/>
    <property type="match status" value="1"/>
</dbReference>
<evidence type="ECO:0000313" key="3">
    <source>
        <dbReference type="Proteomes" id="UP000568877"/>
    </source>
</evidence>
<proteinExistence type="predicted"/>
<dbReference type="Pfam" id="PF03599">
    <property type="entry name" value="CdhD"/>
    <property type="match status" value="1"/>
</dbReference>
<dbReference type="EMBL" id="BLSA01000194">
    <property type="protein sequence ID" value="GFP32912.1"/>
    <property type="molecule type" value="Genomic_DNA"/>
</dbReference>
<organism evidence="2 3">
    <name type="scientific">Candidatus Hakubella thermalkaliphila</name>
    <dbReference type="NCBI Taxonomy" id="2754717"/>
    <lineage>
        <taxon>Bacteria</taxon>
        <taxon>Bacillati</taxon>
        <taxon>Actinomycetota</taxon>
        <taxon>Actinomycetota incertae sedis</taxon>
        <taxon>Candidatus Hakubellales</taxon>
        <taxon>Candidatus Hakubellaceae</taxon>
        <taxon>Candidatus Hakubella</taxon>
    </lineage>
</organism>
<gene>
    <name evidence="2" type="ORF">HKBW3S42_01221</name>
</gene>
<dbReference type="AlphaFoldDB" id="A0A6V8PJS4"/>